<name>A0ABY0VVR2_9PSED</name>
<evidence type="ECO:0000313" key="3">
    <source>
        <dbReference type="Proteomes" id="UP000182476"/>
    </source>
</evidence>
<keyword evidence="3" id="KW-1185">Reference proteome</keyword>
<gene>
    <name evidence="2" type="ORF">SAMN04489801_4729</name>
</gene>
<organism evidence="2 3">
    <name type="scientific">Pseudomonas mandelii</name>
    <dbReference type="NCBI Taxonomy" id="75612"/>
    <lineage>
        <taxon>Bacteria</taxon>
        <taxon>Pseudomonadati</taxon>
        <taxon>Pseudomonadota</taxon>
        <taxon>Gammaproteobacteria</taxon>
        <taxon>Pseudomonadales</taxon>
        <taxon>Pseudomonadaceae</taxon>
        <taxon>Pseudomonas</taxon>
    </lineage>
</organism>
<dbReference type="Proteomes" id="UP000182476">
    <property type="component" value="Chromosome I"/>
</dbReference>
<dbReference type="Pfam" id="PF08808">
    <property type="entry name" value="RES"/>
    <property type="match status" value="1"/>
</dbReference>
<dbReference type="GeneID" id="46431714"/>
<dbReference type="SMART" id="SM00953">
    <property type="entry name" value="RES"/>
    <property type="match status" value="1"/>
</dbReference>
<feature type="domain" description="RES" evidence="1">
    <location>
        <begin position="197"/>
        <end position="355"/>
    </location>
</feature>
<reference evidence="2 3" key="1">
    <citation type="submission" date="2016-10" db="EMBL/GenBank/DDBJ databases">
        <authorList>
            <person name="Varghese N."/>
            <person name="Submissions S."/>
        </authorList>
    </citation>
    <scope>NUCLEOTIDE SEQUENCE [LARGE SCALE GENOMIC DNA]</scope>
    <source>
        <strain evidence="2 3">LMG 21607</strain>
    </source>
</reference>
<sequence>MNDVVCFSCVIDHHLTARIKRKGVSAVCTLCKSHRKCISLKELAKEVEELLSAHIRLAEPPYPRSYFTEGEDLATWVSEIFQCDSIDEIVVAICEELTRGYGRTHRKFRNDEYYVGLPSMPINVESAWVNFKSGMMHGNRYFNEDAKKFLKWLFKDIDRKSFQKTAGFVQTLQSGKSIYRARLCKSSQDLEEIMAKPMTALAAPPKDKASAGRMNSVGVPAFYGAFARATCVAELRPPVGGRVISGRFKLTRPARLLNFKTLESAYLGPNPSFFEPNYQEKTARREALRMLHQKISTPVLPGEEREYLITQVIAEYLATQHAPRFDGVIFSSAQNKSGNNIVLFAHALSTTPEPDEYRFTDLEPKFVEPGIEYVPETLVVHEIEGVRFKTKPQKVIDGRLPAPVDDDAWDF</sequence>
<dbReference type="RefSeq" id="WP_083376348.1">
    <property type="nucleotide sequence ID" value="NZ_LT629796.1"/>
</dbReference>
<evidence type="ECO:0000259" key="1">
    <source>
        <dbReference type="SMART" id="SM00953"/>
    </source>
</evidence>
<dbReference type="EMBL" id="LT629796">
    <property type="protein sequence ID" value="SDU58469.1"/>
    <property type="molecule type" value="Genomic_DNA"/>
</dbReference>
<accession>A0ABY0VVR2</accession>
<dbReference type="InterPro" id="IPR014914">
    <property type="entry name" value="RES_dom"/>
</dbReference>
<proteinExistence type="predicted"/>
<evidence type="ECO:0000313" key="2">
    <source>
        <dbReference type="EMBL" id="SDU58469.1"/>
    </source>
</evidence>
<protein>
    <submittedName>
        <fullName evidence="2">RES domain-containing protein</fullName>
    </submittedName>
</protein>